<dbReference type="VEuPathDB" id="TriTrypDB:TM35_000151620"/>
<comment type="caution">
    <text evidence="2">The sequence shown here is derived from an EMBL/GenBank/DDBJ whole genome shotgun (WGS) entry which is preliminary data.</text>
</comment>
<feature type="transmembrane region" description="Helical" evidence="1">
    <location>
        <begin position="7"/>
        <end position="27"/>
    </location>
</feature>
<gene>
    <name evidence="2" type="ORF">TM35_000151620</name>
</gene>
<proteinExistence type="predicted"/>
<dbReference type="InterPro" id="IPR009944">
    <property type="entry name" value="Amastin"/>
</dbReference>
<dbReference type="GeneID" id="39985594"/>
<dbReference type="EMBL" id="NBCO01000015">
    <property type="protein sequence ID" value="ORC88731.1"/>
    <property type="molecule type" value="Genomic_DNA"/>
</dbReference>
<keyword evidence="1" id="KW-0472">Membrane</keyword>
<reference evidence="2 3" key="1">
    <citation type="submission" date="2017-03" db="EMBL/GenBank/DDBJ databases">
        <title>An alternative strategy for trypanosome survival in the mammalian bloodstream revealed through genome and transcriptome analysis of the ubiquitous bovine parasite Trypanosoma (Megatrypanum) theileri.</title>
        <authorList>
            <person name="Kelly S."/>
            <person name="Ivens A."/>
            <person name="Mott A."/>
            <person name="O'Neill E."/>
            <person name="Emms D."/>
            <person name="Macleod O."/>
            <person name="Voorheis P."/>
            <person name="Matthews J."/>
            <person name="Matthews K."/>
            <person name="Carrington M."/>
        </authorList>
    </citation>
    <scope>NUCLEOTIDE SEQUENCE [LARGE SCALE GENOMIC DNA]</scope>
    <source>
        <strain evidence="2">Edinburgh</strain>
    </source>
</reference>
<dbReference type="RefSeq" id="XP_028882797.1">
    <property type="nucleotide sequence ID" value="XM_029025814.1"/>
</dbReference>
<keyword evidence="1" id="KW-1133">Transmembrane helix</keyword>
<dbReference type="Pfam" id="PF07344">
    <property type="entry name" value="Amastin"/>
    <property type="match status" value="1"/>
</dbReference>
<sequence>MRCCGTYTLLLLLAIFQTIAFILIVVATPPDVFRSWDSNVCYSLFGEKKSCGRYGGSVKSSSWGCERRESTMNAAAAFAIISIAFSLIATIMAFLAYFRLCFVRLGLFIMTLLTAITLLISWACIADVYHKPMCGSSAGLKSTYSYGPAFGLIVFTWVLEVFLFILAVIVTF</sequence>
<name>A0A1X0NVT7_9TRYP</name>
<dbReference type="PANTHER" id="PTHR33297">
    <property type="entry name" value="AMASTIN-LIKE SURFACE PROTEIN-LIKE PROTEIN-RELATED"/>
    <property type="match status" value="1"/>
</dbReference>
<feature type="transmembrane region" description="Helical" evidence="1">
    <location>
        <begin position="149"/>
        <end position="170"/>
    </location>
</feature>
<accession>A0A1X0NVT7</accession>
<evidence type="ECO:0000256" key="1">
    <source>
        <dbReference type="SAM" id="Phobius"/>
    </source>
</evidence>
<protein>
    <submittedName>
        <fullName evidence="2">Amastin-like surface protein-like protein</fullName>
    </submittedName>
</protein>
<dbReference type="Proteomes" id="UP000192257">
    <property type="component" value="Unassembled WGS sequence"/>
</dbReference>
<organism evidence="2 3">
    <name type="scientific">Trypanosoma theileri</name>
    <dbReference type="NCBI Taxonomy" id="67003"/>
    <lineage>
        <taxon>Eukaryota</taxon>
        <taxon>Discoba</taxon>
        <taxon>Euglenozoa</taxon>
        <taxon>Kinetoplastea</taxon>
        <taxon>Metakinetoplastina</taxon>
        <taxon>Trypanosomatida</taxon>
        <taxon>Trypanosomatidae</taxon>
        <taxon>Trypanosoma</taxon>
    </lineage>
</organism>
<feature type="transmembrane region" description="Helical" evidence="1">
    <location>
        <begin position="105"/>
        <end position="129"/>
    </location>
</feature>
<keyword evidence="1" id="KW-0812">Transmembrane</keyword>
<keyword evidence="3" id="KW-1185">Reference proteome</keyword>
<evidence type="ECO:0000313" key="2">
    <source>
        <dbReference type="EMBL" id="ORC88731.1"/>
    </source>
</evidence>
<feature type="transmembrane region" description="Helical" evidence="1">
    <location>
        <begin position="76"/>
        <end position="98"/>
    </location>
</feature>
<dbReference type="AlphaFoldDB" id="A0A1X0NVT7"/>
<evidence type="ECO:0000313" key="3">
    <source>
        <dbReference type="Proteomes" id="UP000192257"/>
    </source>
</evidence>
<dbReference type="PANTHER" id="PTHR33297:SF4">
    <property type="entry name" value="AMASTIN"/>
    <property type="match status" value="1"/>
</dbReference>